<evidence type="ECO:0000256" key="4">
    <source>
        <dbReference type="SAM" id="Coils"/>
    </source>
</evidence>
<keyword evidence="5" id="KW-0472">Membrane</keyword>
<sequence length="521" mass="56335">MLSFSDMKIAAKLYAGFGVLMLITVLLGVFSVRELGAVNHTAYQLGNDLMPGVNAAMGIKERMSRLRTQEMQIVLSAGDQASIDKYFQHWKEYAEQLHAYQKTFLNLPVSEEEKQLLDRAQSLWTQYAAQTDNIVTLARTGDADGARKVLRAESSALNAEMLKIADQVLEMNVKSAHDAFLEGEQIYQSSRYWIMAAILVSFIIGSVLAYLIAQRVSQPLRRAVDVAKTVASGDLTSVIEVRGKDETAELLTALREMNGQLQTLVGQVQQGTELIADATADIAKGNMDLSARTESQAGALEETASSMEQLTATVRQNSESARQAHQFARDANVVAAKGGDVVQEVVTTMGDIDASSKKIVDIIAVIDSIAFQTNILALNAAVEAARAGEQGRGFAVVASEVRTLAQRSATAAQEIRQLIHDSVEKVGRGSGLVSQAGDTMQELMQSVQKVSDIIAEISNASGEQTTGIEQVNQVVIQLDQITQENAALVEEAAAAATSLQDQADSLRRLVGSFKLHRRAYS</sequence>
<evidence type="ECO:0000256" key="1">
    <source>
        <dbReference type="ARBA" id="ARBA00022481"/>
    </source>
</evidence>
<dbReference type="InterPro" id="IPR024478">
    <property type="entry name" value="HlyB_4HB_MCP"/>
</dbReference>
<dbReference type="RefSeq" id="WP_308427121.1">
    <property type="nucleotide sequence ID" value="NZ_BMYU01000003.1"/>
</dbReference>
<dbReference type="InterPro" id="IPR004089">
    <property type="entry name" value="MCPsignal_dom"/>
</dbReference>
<keyword evidence="5" id="KW-1133">Transmembrane helix</keyword>
<evidence type="ECO:0000259" key="6">
    <source>
        <dbReference type="PROSITE" id="PS50111"/>
    </source>
</evidence>
<protein>
    <submittedName>
        <fullName evidence="8">Methyl-accepting chemotaxis protein</fullName>
    </submittedName>
</protein>
<dbReference type="SUPFAM" id="SSF58104">
    <property type="entry name" value="Methyl-accepting chemotaxis protein (MCP) signaling domain"/>
    <property type="match status" value="1"/>
</dbReference>
<name>A0ABQ2XWP8_9BURK</name>
<feature type="domain" description="HAMP" evidence="7">
    <location>
        <begin position="214"/>
        <end position="266"/>
    </location>
</feature>
<evidence type="ECO:0000256" key="5">
    <source>
        <dbReference type="SAM" id="Phobius"/>
    </source>
</evidence>
<evidence type="ECO:0000259" key="7">
    <source>
        <dbReference type="PROSITE" id="PS50885"/>
    </source>
</evidence>
<dbReference type="EMBL" id="BMYU01000003">
    <property type="protein sequence ID" value="GGX38259.1"/>
    <property type="molecule type" value="Genomic_DNA"/>
</dbReference>
<accession>A0ABQ2XWP8</accession>
<feature type="transmembrane region" description="Helical" evidence="5">
    <location>
        <begin position="192"/>
        <end position="213"/>
    </location>
</feature>
<dbReference type="Pfam" id="PF12729">
    <property type="entry name" value="4HB_MCP_1"/>
    <property type="match status" value="1"/>
</dbReference>
<dbReference type="PRINTS" id="PR00260">
    <property type="entry name" value="CHEMTRNSDUCR"/>
</dbReference>
<keyword evidence="4" id="KW-0175">Coiled coil</keyword>
<evidence type="ECO:0000313" key="8">
    <source>
        <dbReference type="EMBL" id="GGX38259.1"/>
    </source>
</evidence>
<evidence type="ECO:0000256" key="3">
    <source>
        <dbReference type="PROSITE-ProRule" id="PRU00284"/>
    </source>
</evidence>
<feature type="domain" description="Methyl-accepting transducer" evidence="6">
    <location>
        <begin position="271"/>
        <end position="500"/>
    </location>
</feature>
<gene>
    <name evidence="8" type="ORF">GCM10010946_15590</name>
</gene>
<dbReference type="InterPro" id="IPR051310">
    <property type="entry name" value="MCP_chemotaxis"/>
</dbReference>
<evidence type="ECO:0000313" key="9">
    <source>
        <dbReference type="Proteomes" id="UP000653343"/>
    </source>
</evidence>
<dbReference type="PROSITE" id="PS50111">
    <property type="entry name" value="CHEMOTAXIS_TRANSDUC_2"/>
    <property type="match status" value="1"/>
</dbReference>
<dbReference type="CDD" id="cd06225">
    <property type="entry name" value="HAMP"/>
    <property type="match status" value="1"/>
</dbReference>
<evidence type="ECO:0000256" key="2">
    <source>
        <dbReference type="ARBA" id="ARBA00029447"/>
    </source>
</evidence>
<dbReference type="InterPro" id="IPR003660">
    <property type="entry name" value="HAMP_dom"/>
</dbReference>
<keyword evidence="3" id="KW-0807">Transducer</keyword>
<comment type="caution">
    <text evidence="8">The sequence shown here is derived from an EMBL/GenBank/DDBJ whole genome shotgun (WGS) entry which is preliminary data.</text>
</comment>
<dbReference type="SMART" id="SM00304">
    <property type="entry name" value="HAMP"/>
    <property type="match status" value="1"/>
</dbReference>
<organism evidence="8 9">
    <name type="scientific">Undibacterium squillarum</name>
    <dbReference type="NCBI Taxonomy" id="1131567"/>
    <lineage>
        <taxon>Bacteria</taxon>
        <taxon>Pseudomonadati</taxon>
        <taxon>Pseudomonadota</taxon>
        <taxon>Betaproteobacteria</taxon>
        <taxon>Burkholderiales</taxon>
        <taxon>Oxalobacteraceae</taxon>
        <taxon>Undibacterium</taxon>
    </lineage>
</organism>
<keyword evidence="5" id="KW-0812">Transmembrane</keyword>
<comment type="similarity">
    <text evidence="2">Belongs to the methyl-accepting chemotaxis (MCP) protein family.</text>
</comment>
<proteinExistence type="inferred from homology"/>
<reference evidence="9" key="1">
    <citation type="journal article" date="2019" name="Int. J. Syst. Evol. Microbiol.">
        <title>The Global Catalogue of Microorganisms (GCM) 10K type strain sequencing project: providing services to taxonomists for standard genome sequencing and annotation.</title>
        <authorList>
            <consortium name="The Broad Institute Genomics Platform"/>
            <consortium name="The Broad Institute Genome Sequencing Center for Infectious Disease"/>
            <person name="Wu L."/>
            <person name="Ma J."/>
        </authorList>
    </citation>
    <scope>NUCLEOTIDE SEQUENCE [LARGE SCALE GENOMIC DNA]</scope>
    <source>
        <strain evidence="9">KCTC 23917</strain>
    </source>
</reference>
<dbReference type="Gene3D" id="6.10.340.10">
    <property type="match status" value="1"/>
</dbReference>
<dbReference type="Pfam" id="PF00015">
    <property type="entry name" value="MCPsignal"/>
    <property type="match status" value="1"/>
</dbReference>
<feature type="coiled-coil region" evidence="4">
    <location>
        <begin position="471"/>
        <end position="509"/>
    </location>
</feature>
<feature type="transmembrane region" description="Helical" evidence="5">
    <location>
        <begin position="12"/>
        <end position="32"/>
    </location>
</feature>
<keyword evidence="9" id="KW-1185">Reference proteome</keyword>
<dbReference type="Proteomes" id="UP000653343">
    <property type="component" value="Unassembled WGS sequence"/>
</dbReference>
<keyword evidence="1" id="KW-0488">Methylation</keyword>
<dbReference type="InterPro" id="IPR004090">
    <property type="entry name" value="Chemotax_Me-accpt_rcpt"/>
</dbReference>
<dbReference type="PANTHER" id="PTHR43531">
    <property type="entry name" value="PROTEIN ICFG"/>
    <property type="match status" value="1"/>
</dbReference>
<dbReference type="PANTHER" id="PTHR43531:SF14">
    <property type="entry name" value="METHYL-ACCEPTING CHEMOTAXIS PROTEIN I-RELATED"/>
    <property type="match status" value="1"/>
</dbReference>
<dbReference type="PROSITE" id="PS50885">
    <property type="entry name" value="HAMP"/>
    <property type="match status" value="1"/>
</dbReference>
<dbReference type="CDD" id="cd11386">
    <property type="entry name" value="MCP_signal"/>
    <property type="match status" value="1"/>
</dbReference>
<dbReference type="SMART" id="SM00283">
    <property type="entry name" value="MA"/>
    <property type="match status" value="1"/>
</dbReference>
<dbReference type="Gene3D" id="1.10.287.950">
    <property type="entry name" value="Methyl-accepting chemotaxis protein"/>
    <property type="match status" value="1"/>
</dbReference>
<dbReference type="Pfam" id="PF00672">
    <property type="entry name" value="HAMP"/>
    <property type="match status" value="1"/>
</dbReference>